<dbReference type="OrthoDB" id="201750at2759"/>
<evidence type="ECO:0000256" key="1">
    <source>
        <dbReference type="SAM" id="Phobius"/>
    </source>
</evidence>
<sequence>MFPQLAPTLHPMLEGIFHVIVAWALLLLGFVSEDNPPRKSSLPAQPFLIATAFLTNIFYLPYLILRAKPTDNLLPPSTALQELGESIYLPIFSLSVLGASAVWAVFARPEFGDLMTRFSSFKHIFSSNILAYSFGVDVLTFSLFQSWLVRDDANRRTWRSESMKRTAIQSTLVPFLGLAFYLIQRARHATLAES</sequence>
<feature type="transmembrane region" description="Helical" evidence="1">
    <location>
        <begin position="12"/>
        <end position="32"/>
    </location>
</feature>
<gene>
    <name evidence="2" type="ORF">BWQ96_03067</name>
</gene>
<keyword evidence="1" id="KW-0472">Membrane</keyword>
<proteinExistence type="predicted"/>
<feature type="transmembrane region" description="Helical" evidence="1">
    <location>
        <begin position="129"/>
        <end position="147"/>
    </location>
</feature>
<dbReference type="Proteomes" id="UP000247409">
    <property type="component" value="Unassembled WGS sequence"/>
</dbReference>
<organism evidence="2 3">
    <name type="scientific">Gracilariopsis chorda</name>
    <dbReference type="NCBI Taxonomy" id="448386"/>
    <lineage>
        <taxon>Eukaryota</taxon>
        <taxon>Rhodophyta</taxon>
        <taxon>Florideophyceae</taxon>
        <taxon>Rhodymeniophycidae</taxon>
        <taxon>Gracilariales</taxon>
        <taxon>Gracilariaceae</taxon>
        <taxon>Gracilariopsis</taxon>
    </lineage>
</organism>
<keyword evidence="1" id="KW-1133">Transmembrane helix</keyword>
<comment type="caution">
    <text evidence="2">The sequence shown here is derived from an EMBL/GenBank/DDBJ whole genome shotgun (WGS) entry which is preliminary data.</text>
</comment>
<name>A0A2V3IYH9_9FLOR</name>
<dbReference type="STRING" id="448386.A0A2V3IYH9"/>
<feature type="transmembrane region" description="Helical" evidence="1">
    <location>
        <begin position="167"/>
        <end position="183"/>
    </location>
</feature>
<dbReference type="EMBL" id="NBIV01000028">
    <property type="protein sequence ID" value="PXF47125.1"/>
    <property type="molecule type" value="Genomic_DNA"/>
</dbReference>
<accession>A0A2V3IYH9</accession>
<evidence type="ECO:0000313" key="2">
    <source>
        <dbReference type="EMBL" id="PXF47125.1"/>
    </source>
</evidence>
<dbReference type="PANTHER" id="PTHR36367:SF2">
    <property type="entry name" value="TRANSMEMBRANE PROTEIN"/>
    <property type="match status" value="1"/>
</dbReference>
<protein>
    <submittedName>
        <fullName evidence="2">Uncharacterized protein</fullName>
    </submittedName>
</protein>
<dbReference type="PANTHER" id="PTHR36367">
    <property type="entry name" value="TRANSMEMBRANE PROTEIN"/>
    <property type="match status" value="1"/>
</dbReference>
<reference evidence="2 3" key="1">
    <citation type="journal article" date="2018" name="Mol. Biol. Evol.">
        <title>Analysis of the draft genome of the red seaweed Gracilariopsis chorda provides insights into genome size evolution in Rhodophyta.</title>
        <authorList>
            <person name="Lee J."/>
            <person name="Yang E.C."/>
            <person name="Graf L."/>
            <person name="Yang J.H."/>
            <person name="Qiu H."/>
            <person name="Zel Zion U."/>
            <person name="Chan C.X."/>
            <person name="Stephens T.G."/>
            <person name="Weber A.P.M."/>
            <person name="Boo G.H."/>
            <person name="Boo S.M."/>
            <person name="Kim K.M."/>
            <person name="Shin Y."/>
            <person name="Jung M."/>
            <person name="Lee S.J."/>
            <person name="Yim H.S."/>
            <person name="Lee J.H."/>
            <person name="Bhattacharya D."/>
            <person name="Yoon H.S."/>
        </authorList>
    </citation>
    <scope>NUCLEOTIDE SEQUENCE [LARGE SCALE GENOMIC DNA]</scope>
    <source>
        <strain evidence="2 3">SKKU-2015</strain>
        <tissue evidence="2">Whole body</tissue>
    </source>
</reference>
<keyword evidence="3" id="KW-1185">Reference proteome</keyword>
<keyword evidence="1" id="KW-0812">Transmembrane</keyword>
<evidence type="ECO:0000313" key="3">
    <source>
        <dbReference type="Proteomes" id="UP000247409"/>
    </source>
</evidence>
<dbReference type="AlphaFoldDB" id="A0A2V3IYH9"/>
<feature type="transmembrane region" description="Helical" evidence="1">
    <location>
        <begin position="44"/>
        <end position="67"/>
    </location>
</feature>
<feature type="transmembrane region" description="Helical" evidence="1">
    <location>
        <begin position="87"/>
        <end position="108"/>
    </location>
</feature>